<dbReference type="InterPro" id="IPR008927">
    <property type="entry name" value="6-PGluconate_DH-like_C_sf"/>
</dbReference>
<dbReference type="SUPFAM" id="SSF52413">
    <property type="entry name" value="UDP-glucose/GDP-mannose dehydrogenase C-terminal domain"/>
    <property type="match status" value="1"/>
</dbReference>
<name>A0ABN6N3F1_9BACT</name>
<comment type="pathway">
    <text evidence="1">Nucleotide-sugar biosynthesis; UDP-alpha-D-glucuronate biosynthesis; UDP-alpha-D-glucuronate from UDP-alpha-D-glucose: step 1/1.</text>
</comment>
<dbReference type="InterPro" id="IPR001732">
    <property type="entry name" value="UDP-Glc/GDP-Man_DH_N"/>
</dbReference>
<sequence length="432" mass="46948">MRIAVIGTGYVGLVAGACLADSGNEVVCVDADARKVRALADGRVPIFEPGLEELVRKNGAAGRLSFTSDVAAAAEAEVVFLAVGTPEGEDGSADLAHVLEAAEGLARVREGYTLVAVKSTVPVGTGERIRRVMLQVNPGLDLDVASNPEFMKEGAAVADFQKPDRVVIGTLSERARALLGELYAPFVRTEKPILFMDPRSAELTKYAANAMLATRISFMNDIALLCERTGADVDLVRKGMGADARIGYSFLFPGVGYGGSCFPKDVKALIATGREGGLDLEILKAVERTNLRQKRALVQKAVRHFGALEGLLAAVWGLAFKPRTDDMREAPAIEVMEGLLGKGAQVRCHDPVAEPAARRWFHDRVEYARSIYDCVEGADALFVVTEWNQFRKPDLRKVKRLMRHPVIFDGRNVFDPARMRELGFAYYAIGRP</sequence>
<evidence type="ECO:0000259" key="9">
    <source>
        <dbReference type="SMART" id="SM00984"/>
    </source>
</evidence>
<evidence type="ECO:0000313" key="10">
    <source>
        <dbReference type="EMBL" id="BDG07486.1"/>
    </source>
</evidence>
<dbReference type="PANTHER" id="PTHR43750">
    <property type="entry name" value="UDP-GLUCOSE 6-DEHYDROGENASE TUAD"/>
    <property type="match status" value="1"/>
</dbReference>
<evidence type="ECO:0000256" key="1">
    <source>
        <dbReference type="ARBA" id="ARBA00004701"/>
    </source>
</evidence>
<evidence type="ECO:0000256" key="7">
    <source>
        <dbReference type="ARBA" id="ARBA00047473"/>
    </source>
</evidence>
<dbReference type="EC" id="1.1.1.22" evidence="3 8"/>
<keyword evidence="5 8" id="KW-0560">Oxidoreductase</keyword>
<comment type="similarity">
    <text evidence="2 8">Belongs to the UDP-glucose/GDP-mannose dehydrogenase family.</text>
</comment>
<dbReference type="InterPro" id="IPR014026">
    <property type="entry name" value="UDP-Glc/GDP-Man_DH_dimer"/>
</dbReference>
<dbReference type="InterPro" id="IPR017476">
    <property type="entry name" value="UDP-Glc/GDP-Man"/>
</dbReference>
<accession>A0ABN6N3F1</accession>
<dbReference type="PROSITE" id="PS51257">
    <property type="entry name" value="PROKAR_LIPOPROTEIN"/>
    <property type="match status" value="1"/>
</dbReference>
<dbReference type="InterPro" id="IPR028357">
    <property type="entry name" value="UDPglc_DH_bac"/>
</dbReference>
<keyword evidence="11" id="KW-1185">Reference proteome</keyword>
<evidence type="ECO:0000256" key="3">
    <source>
        <dbReference type="ARBA" id="ARBA00012954"/>
    </source>
</evidence>
<dbReference type="Pfam" id="PF03721">
    <property type="entry name" value="UDPG_MGDP_dh_N"/>
    <property type="match status" value="1"/>
</dbReference>
<dbReference type="Pfam" id="PF03720">
    <property type="entry name" value="UDPG_MGDP_dh_C"/>
    <property type="match status" value="1"/>
</dbReference>
<evidence type="ECO:0000256" key="2">
    <source>
        <dbReference type="ARBA" id="ARBA00006601"/>
    </source>
</evidence>
<dbReference type="PANTHER" id="PTHR43750:SF3">
    <property type="entry name" value="UDP-GLUCOSE 6-DEHYDROGENASE TUAD"/>
    <property type="match status" value="1"/>
</dbReference>
<evidence type="ECO:0000256" key="6">
    <source>
        <dbReference type="ARBA" id="ARBA00023027"/>
    </source>
</evidence>
<dbReference type="Gene3D" id="3.40.50.720">
    <property type="entry name" value="NAD(P)-binding Rossmann-like Domain"/>
    <property type="match status" value="2"/>
</dbReference>
<dbReference type="PIRSF" id="PIRSF000124">
    <property type="entry name" value="UDPglc_GDPman_dh"/>
    <property type="match status" value="1"/>
</dbReference>
<dbReference type="Proteomes" id="UP001162734">
    <property type="component" value="Chromosome"/>
</dbReference>
<feature type="domain" description="UDP-glucose/GDP-mannose dehydrogenase C-terminal" evidence="9">
    <location>
        <begin position="314"/>
        <end position="416"/>
    </location>
</feature>
<proteinExistence type="inferred from homology"/>
<evidence type="ECO:0000256" key="5">
    <source>
        <dbReference type="ARBA" id="ARBA00023002"/>
    </source>
</evidence>
<reference evidence="11" key="1">
    <citation type="journal article" date="2022" name="Int. J. Syst. Evol. Microbiol.">
        <title>Anaeromyxobacter oryzae sp. nov., Anaeromyxobacter diazotrophicus sp. nov. and Anaeromyxobacter paludicola sp. nov., isolated from paddy soils.</title>
        <authorList>
            <person name="Itoh H."/>
            <person name="Xu Z."/>
            <person name="Mise K."/>
            <person name="Masuda Y."/>
            <person name="Ushijima N."/>
            <person name="Hayakawa C."/>
            <person name="Shiratori Y."/>
            <person name="Senoo K."/>
        </authorList>
    </citation>
    <scope>NUCLEOTIDE SEQUENCE [LARGE SCALE GENOMIC DNA]</scope>
    <source>
        <strain evidence="11">Red630</strain>
    </source>
</reference>
<dbReference type="InterPro" id="IPR036291">
    <property type="entry name" value="NAD(P)-bd_dom_sf"/>
</dbReference>
<dbReference type="SMART" id="SM00984">
    <property type="entry name" value="UDPG_MGDP_dh_C"/>
    <property type="match status" value="1"/>
</dbReference>
<dbReference type="InterPro" id="IPR014027">
    <property type="entry name" value="UDP-Glc/GDP-Man_DH_C"/>
</dbReference>
<evidence type="ECO:0000256" key="8">
    <source>
        <dbReference type="PIRNR" id="PIRNR000124"/>
    </source>
</evidence>
<gene>
    <name evidence="10" type="primary">ugd_1</name>
    <name evidence="10" type="ORF">AMPC_05990</name>
</gene>
<dbReference type="InterPro" id="IPR036220">
    <property type="entry name" value="UDP-Glc/GDP-Man_DH_C_sf"/>
</dbReference>
<organism evidence="10 11">
    <name type="scientific">Anaeromyxobacter paludicola</name>
    <dbReference type="NCBI Taxonomy" id="2918171"/>
    <lineage>
        <taxon>Bacteria</taxon>
        <taxon>Pseudomonadati</taxon>
        <taxon>Myxococcota</taxon>
        <taxon>Myxococcia</taxon>
        <taxon>Myxococcales</taxon>
        <taxon>Cystobacterineae</taxon>
        <taxon>Anaeromyxobacteraceae</taxon>
        <taxon>Anaeromyxobacter</taxon>
    </lineage>
</organism>
<evidence type="ECO:0000313" key="11">
    <source>
        <dbReference type="Proteomes" id="UP001162734"/>
    </source>
</evidence>
<dbReference type="SUPFAM" id="SSF51735">
    <property type="entry name" value="NAD(P)-binding Rossmann-fold domains"/>
    <property type="match status" value="1"/>
</dbReference>
<protein>
    <recommendedName>
        <fullName evidence="4 8">UDP-glucose 6-dehydrogenase</fullName>
        <ecNumber evidence="3 8">1.1.1.22</ecNumber>
    </recommendedName>
</protein>
<dbReference type="NCBIfam" id="TIGR03026">
    <property type="entry name" value="NDP-sugDHase"/>
    <property type="match status" value="1"/>
</dbReference>
<comment type="catalytic activity">
    <reaction evidence="7 8">
        <text>UDP-alpha-D-glucose + 2 NAD(+) + H2O = UDP-alpha-D-glucuronate + 2 NADH + 3 H(+)</text>
        <dbReference type="Rhea" id="RHEA:23596"/>
        <dbReference type="ChEBI" id="CHEBI:15377"/>
        <dbReference type="ChEBI" id="CHEBI:15378"/>
        <dbReference type="ChEBI" id="CHEBI:57540"/>
        <dbReference type="ChEBI" id="CHEBI:57945"/>
        <dbReference type="ChEBI" id="CHEBI:58052"/>
        <dbReference type="ChEBI" id="CHEBI:58885"/>
        <dbReference type="EC" id="1.1.1.22"/>
    </reaction>
</comment>
<dbReference type="RefSeq" id="WP_248344249.1">
    <property type="nucleotide sequence ID" value="NZ_AP025592.1"/>
</dbReference>
<dbReference type="Pfam" id="PF00984">
    <property type="entry name" value="UDPG_MGDP_dh"/>
    <property type="match status" value="1"/>
</dbReference>
<dbReference type="EMBL" id="AP025592">
    <property type="protein sequence ID" value="BDG07486.1"/>
    <property type="molecule type" value="Genomic_DNA"/>
</dbReference>
<dbReference type="PIRSF" id="PIRSF500134">
    <property type="entry name" value="UDPglc_DH_bac"/>
    <property type="match status" value="1"/>
</dbReference>
<evidence type="ECO:0000256" key="4">
    <source>
        <dbReference type="ARBA" id="ARBA00015132"/>
    </source>
</evidence>
<dbReference type="SUPFAM" id="SSF48179">
    <property type="entry name" value="6-phosphogluconate dehydrogenase C-terminal domain-like"/>
    <property type="match status" value="1"/>
</dbReference>
<keyword evidence="6 8" id="KW-0520">NAD</keyword>
<dbReference type="Gene3D" id="1.20.5.100">
    <property type="entry name" value="Cytochrome c1, transmembrane anchor, C-terminal"/>
    <property type="match status" value="1"/>
</dbReference>